<evidence type="ECO:0000256" key="4">
    <source>
        <dbReference type="ARBA" id="ARBA00024331"/>
    </source>
</evidence>
<dbReference type="PROSITE" id="PS00171">
    <property type="entry name" value="TIM_1"/>
    <property type="match status" value="1"/>
</dbReference>
<name>A0ABQ7GFB1_DUNSA</name>
<dbReference type="InterPro" id="IPR000652">
    <property type="entry name" value="Triosephosphate_isomerase"/>
</dbReference>
<comment type="similarity">
    <text evidence="1">Belongs to the triosephosphate isomerase family.</text>
</comment>
<dbReference type="SUPFAM" id="SSF51351">
    <property type="entry name" value="Triosephosphate isomerase (TIM)"/>
    <property type="match status" value="1"/>
</dbReference>
<protein>
    <submittedName>
        <fullName evidence="5">Chloroplast triosephosphate isomerase</fullName>
    </submittedName>
</protein>
<dbReference type="GO" id="GO:0016853">
    <property type="term" value="F:isomerase activity"/>
    <property type="evidence" value="ECO:0007669"/>
    <property type="project" value="UniProtKB-KW"/>
</dbReference>
<dbReference type="InterPro" id="IPR013785">
    <property type="entry name" value="Aldolase_TIM"/>
</dbReference>
<dbReference type="HAMAP" id="MF_00147_B">
    <property type="entry name" value="TIM_B"/>
    <property type="match status" value="1"/>
</dbReference>
<dbReference type="InterPro" id="IPR020861">
    <property type="entry name" value="Triosephosphate_isomerase_AS"/>
</dbReference>
<dbReference type="PROSITE" id="PS51440">
    <property type="entry name" value="TIM_2"/>
    <property type="match status" value="1"/>
</dbReference>
<dbReference type="CDD" id="cd00311">
    <property type="entry name" value="TIM"/>
    <property type="match status" value="1"/>
</dbReference>
<reference evidence="5" key="1">
    <citation type="submission" date="2017-08" db="EMBL/GenBank/DDBJ databases">
        <authorList>
            <person name="Polle J.E."/>
            <person name="Barry K."/>
            <person name="Cushman J."/>
            <person name="Schmutz J."/>
            <person name="Tran D."/>
            <person name="Hathwaick L.T."/>
            <person name="Yim W.C."/>
            <person name="Jenkins J."/>
            <person name="Mckie-Krisberg Z.M."/>
            <person name="Prochnik S."/>
            <person name="Lindquist E."/>
            <person name="Dockter R.B."/>
            <person name="Adam C."/>
            <person name="Molina H."/>
            <person name="Bunkerborg J."/>
            <person name="Jin E."/>
            <person name="Buchheim M."/>
            <person name="Magnuson J."/>
        </authorList>
    </citation>
    <scope>NUCLEOTIDE SEQUENCE</scope>
    <source>
        <strain evidence="5">CCAP 19/18</strain>
    </source>
</reference>
<dbReference type="InterPro" id="IPR022896">
    <property type="entry name" value="TrioseP_Isoase_bac/euk"/>
</dbReference>
<dbReference type="Pfam" id="PF00121">
    <property type="entry name" value="TIM"/>
    <property type="match status" value="1"/>
</dbReference>
<evidence type="ECO:0000256" key="1">
    <source>
        <dbReference type="ARBA" id="ARBA00007422"/>
    </source>
</evidence>
<dbReference type="PANTHER" id="PTHR21139:SF2">
    <property type="entry name" value="TRIOSEPHOSPHATE ISOMERASE"/>
    <property type="match status" value="1"/>
</dbReference>
<proteinExistence type="inferred from homology"/>
<keyword evidence="3 5" id="KW-0413">Isomerase</keyword>
<keyword evidence="6" id="KW-1185">Reference proteome</keyword>
<comment type="subunit">
    <text evidence="2">Homodimer.</text>
</comment>
<accession>A0ABQ7GFB1</accession>
<dbReference type="NCBIfam" id="TIGR00419">
    <property type="entry name" value="tim"/>
    <property type="match status" value="1"/>
</dbReference>
<evidence type="ECO:0000313" key="6">
    <source>
        <dbReference type="Proteomes" id="UP000815325"/>
    </source>
</evidence>
<comment type="pathway">
    <text evidence="4">Carbohydrate biosynthesis.</text>
</comment>
<dbReference type="Proteomes" id="UP000815325">
    <property type="component" value="Unassembled WGS sequence"/>
</dbReference>
<evidence type="ECO:0000256" key="2">
    <source>
        <dbReference type="ARBA" id="ARBA00011738"/>
    </source>
</evidence>
<sequence>MQLQGRLNHASLGAHRVSNARVLPSSRPVALSRRLQQQIVCASDAKFFVGGNWKANGTVSMVDQLCKDLTAGAKQFDPKNVDVVVAPTAVHLQQVKGALGAPYEVSAQDVWIKGPGAYTGEVPAEILKDMGITWTLTGHSERRAYCGETNEVVGQKTARALEADLNVIPCIGETLDQRNSGQLFEVLTAQVQALVDNIQDWSRIVVAYEPVWAIGTGVVATPEQAQEVHAFLRKLFTEKLGPQTASTLRIIYGGSVSDSNCKDLATQPDIDGFLVGGASLKSGAFLTIVGSHSVKA</sequence>
<dbReference type="PANTHER" id="PTHR21139">
    <property type="entry name" value="TRIOSEPHOSPHATE ISOMERASE"/>
    <property type="match status" value="1"/>
</dbReference>
<organism evidence="5 6">
    <name type="scientific">Dunaliella salina</name>
    <name type="common">Green alga</name>
    <name type="synonym">Protococcus salinus</name>
    <dbReference type="NCBI Taxonomy" id="3046"/>
    <lineage>
        <taxon>Eukaryota</taxon>
        <taxon>Viridiplantae</taxon>
        <taxon>Chlorophyta</taxon>
        <taxon>core chlorophytes</taxon>
        <taxon>Chlorophyceae</taxon>
        <taxon>CS clade</taxon>
        <taxon>Chlamydomonadales</taxon>
        <taxon>Dunaliellaceae</taxon>
        <taxon>Dunaliella</taxon>
    </lineage>
</organism>
<comment type="caution">
    <text evidence="5">The sequence shown here is derived from an EMBL/GenBank/DDBJ whole genome shotgun (WGS) entry which is preliminary data.</text>
</comment>
<dbReference type="InterPro" id="IPR035990">
    <property type="entry name" value="TIM_sf"/>
</dbReference>
<evidence type="ECO:0000256" key="3">
    <source>
        <dbReference type="ARBA" id="ARBA00023235"/>
    </source>
</evidence>
<evidence type="ECO:0000313" key="5">
    <source>
        <dbReference type="EMBL" id="KAF5833295.1"/>
    </source>
</evidence>
<gene>
    <name evidence="5" type="ORF">DUNSADRAFT_10460</name>
</gene>
<dbReference type="EMBL" id="MU069819">
    <property type="protein sequence ID" value="KAF5833295.1"/>
    <property type="molecule type" value="Genomic_DNA"/>
</dbReference>
<dbReference type="Gene3D" id="3.20.20.70">
    <property type="entry name" value="Aldolase class I"/>
    <property type="match status" value="1"/>
</dbReference>